<dbReference type="GO" id="GO:0043161">
    <property type="term" value="P:proteasome-mediated ubiquitin-dependent protein catabolic process"/>
    <property type="evidence" value="ECO:0007669"/>
    <property type="project" value="TreeGrafter"/>
</dbReference>
<keyword evidence="4" id="KW-0677">Repeat</keyword>
<dbReference type="GO" id="GO:0005634">
    <property type="term" value="C:nucleus"/>
    <property type="evidence" value="ECO:0007669"/>
    <property type="project" value="UniProtKB-SubCell"/>
</dbReference>
<keyword evidence="5" id="KW-0539">Nucleus</keyword>
<dbReference type="InterPro" id="IPR011989">
    <property type="entry name" value="ARM-like"/>
</dbReference>
<dbReference type="OMA" id="MICLLNE"/>
<proteinExistence type="predicted"/>
<evidence type="ECO:0000256" key="4">
    <source>
        <dbReference type="ARBA" id="ARBA00022737"/>
    </source>
</evidence>
<dbReference type="AlphaFoldDB" id="A0A0F9WC93"/>
<dbReference type="GO" id="GO:0034657">
    <property type="term" value="C:GID complex"/>
    <property type="evidence" value="ECO:0007669"/>
    <property type="project" value="TreeGrafter"/>
</dbReference>
<comment type="caution">
    <text evidence="6">The sequence shown here is derived from an EMBL/GenBank/DDBJ whole genome shotgun (WGS) entry which is preliminary data.</text>
</comment>
<dbReference type="VEuPathDB" id="MicrosporidiaDB:NCER_100630"/>
<evidence type="ECO:0000313" key="7">
    <source>
        <dbReference type="Proteomes" id="UP000034350"/>
    </source>
</evidence>
<dbReference type="PANTHER" id="PTHR15651:SF7">
    <property type="entry name" value="ARMADILLO REPEAT-CONTAINING PROTEIN 8"/>
    <property type="match status" value="1"/>
</dbReference>
<accession>A0A0F9WC93</accession>
<evidence type="ECO:0000313" key="6">
    <source>
        <dbReference type="EMBL" id="KKO75131.1"/>
    </source>
</evidence>
<dbReference type="GO" id="GO:0005737">
    <property type="term" value="C:cytoplasm"/>
    <property type="evidence" value="ECO:0007669"/>
    <property type="project" value="UniProtKB-SubCell"/>
</dbReference>
<evidence type="ECO:0000256" key="1">
    <source>
        <dbReference type="ARBA" id="ARBA00004123"/>
    </source>
</evidence>
<keyword evidence="3" id="KW-0963">Cytoplasm</keyword>
<organism evidence="6 7">
    <name type="scientific">Vairimorpha ceranae</name>
    <dbReference type="NCBI Taxonomy" id="40302"/>
    <lineage>
        <taxon>Eukaryota</taxon>
        <taxon>Fungi</taxon>
        <taxon>Fungi incertae sedis</taxon>
        <taxon>Microsporidia</taxon>
        <taxon>Nosematidae</taxon>
        <taxon>Vairimorpha</taxon>
    </lineage>
</organism>
<name>A0A0F9WC93_9MICR</name>
<gene>
    <name evidence="6" type="ORF">AAJ76_3100024039</name>
</gene>
<protein>
    <submittedName>
        <fullName evidence="6">Uncharacterized protein</fullName>
    </submittedName>
</protein>
<reference evidence="6 7" key="1">
    <citation type="journal article" date="2015" name="Environ. Microbiol.">
        <title>Genome analyses suggest the presence of polyploidy and recent human-driven expansions in eight global populations of the honeybee pathogen Nosema ceranae.</title>
        <authorList>
            <person name="Pelin A."/>
            <person name="Selman M."/>
            <person name="Aris-Brosou S."/>
            <person name="Farinelli L."/>
            <person name="Corradi N."/>
        </authorList>
    </citation>
    <scope>NUCLEOTIDE SEQUENCE [LARGE SCALE GENOMIC DNA]</scope>
    <source>
        <strain evidence="6 7">PA08 1199</strain>
    </source>
</reference>
<keyword evidence="7" id="KW-1185">Reference proteome</keyword>
<dbReference type="SUPFAM" id="SSF48371">
    <property type="entry name" value="ARM repeat"/>
    <property type="match status" value="1"/>
</dbReference>
<evidence type="ECO:0000256" key="5">
    <source>
        <dbReference type="ARBA" id="ARBA00023242"/>
    </source>
</evidence>
<dbReference type="InterPro" id="IPR038739">
    <property type="entry name" value="ARMC8/Vid28"/>
</dbReference>
<evidence type="ECO:0000256" key="2">
    <source>
        <dbReference type="ARBA" id="ARBA00004496"/>
    </source>
</evidence>
<dbReference type="VEuPathDB" id="MicrosporidiaDB:G9O61_00g020600"/>
<dbReference type="RefSeq" id="XP_024330873.1">
    <property type="nucleotide sequence ID" value="XM_024475145.1"/>
</dbReference>
<dbReference type="OrthoDB" id="2196102at2759"/>
<sequence>MTNVTKNHTLSEDIYIGYDTYIVEYCFELLRFRNRIPFVAHRMRNPEQELMQILRKNNIVDENYSLYSNLQSQDVAVLSDIFYLLKIPKRFLEFLEDYISNISFPYKFSDIKILRIYKNIIEKYNFTENNQIYCKILADNRKCDCVTAARNSISDKFINLDTKSLIQVLDSVSTKDKYNVLNLLLIKNFDRSILKTDTIYEKNFLVYLAYFLSKNDLSIKMMRYQPKVLINHNIYLDYILTLSSEENKKLIDLSNLFKYLKRKNIHITYFLLLHNLSRSVFILRSELIKYPVIEIILDFLSDNTNHKFDINTYIEINKEKYSIDYNYIYKDLETDYITVLLNILTNLLLEFGNYRAVFKSLNGSHVLERYLDKYTLEVLRLYKNYLYDNDIESKKDFLQRGDIWFKNFFNKYDEQIYEVLFNLIRNIFCDKLIIGDYLTDTLFLHLKENNTTQILLHLLYAIGNVCAYDIQFRDKVLNNNSVLERLKDLFIISELQLPLVWIIINLSWKDEGYKERVLKLNSEGFKDIILQLSRTSGVLLDKIQTAIENLSQ</sequence>
<dbReference type="GeneID" id="36320078"/>
<dbReference type="VEuPathDB" id="MicrosporidiaDB:AAJ76_3100024039"/>
<dbReference type="InterPro" id="IPR016024">
    <property type="entry name" value="ARM-type_fold"/>
</dbReference>
<dbReference type="Gene3D" id="1.25.10.10">
    <property type="entry name" value="Leucine-rich Repeat Variant"/>
    <property type="match status" value="1"/>
</dbReference>
<dbReference type="PANTHER" id="PTHR15651">
    <property type="entry name" value="ARMADILLO REPEAT-CONTAINING PROTEIN 8"/>
    <property type="match status" value="1"/>
</dbReference>
<dbReference type="Proteomes" id="UP000034350">
    <property type="component" value="Unassembled WGS sequence"/>
</dbReference>
<dbReference type="EMBL" id="JPQZ01000031">
    <property type="protein sequence ID" value="KKO75131.1"/>
    <property type="molecule type" value="Genomic_DNA"/>
</dbReference>
<evidence type="ECO:0000256" key="3">
    <source>
        <dbReference type="ARBA" id="ARBA00022490"/>
    </source>
</evidence>
<comment type="subcellular location">
    <subcellularLocation>
        <location evidence="2">Cytoplasm</location>
    </subcellularLocation>
    <subcellularLocation>
        <location evidence="1">Nucleus</location>
    </subcellularLocation>
</comment>